<evidence type="ECO:0000259" key="3">
    <source>
        <dbReference type="SMART" id="SM00496"/>
    </source>
</evidence>
<feature type="domain" description="Nuclease associated modular" evidence="3">
    <location>
        <begin position="150"/>
        <end position="166"/>
    </location>
</feature>
<dbReference type="InterPro" id="IPR003611">
    <property type="entry name" value="NUMOD3"/>
</dbReference>
<dbReference type="GO" id="GO:0003677">
    <property type="term" value="F:DNA binding"/>
    <property type="evidence" value="ECO:0007669"/>
    <property type="project" value="InterPro"/>
</dbReference>
<gene>
    <name evidence="4" type="ORF">KFL_004060040</name>
</gene>
<protein>
    <recommendedName>
        <fullName evidence="3">Nuclease associated modular domain-containing protein</fullName>
    </recommendedName>
</protein>
<evidence type="ECO:0000313" key="5">
    <source>
        <dbReference type="Proteomes" id="UP000054558"/>
    </source>
</evidence>
<dbReference type="AlphaFoldDB" id="A0A1Y1IB75"/>
<dbReference type="OrthoDB" id="6013at2759"/>
<keyword evidence="1" id="KW-0175">Coiled coil</keyword>
<organism evidence="4 5">
    <name type="scientific">Klebsormidium nitens</name>
    <name type="common">Green alga</name>
    <name type="synonym">Ulothrix nitens</name>
    <dbReference type="NCBI Taxonomy" id="105231"/>
    <lineage>
        <taxon>Eukaryota</taxon>
        <taxon>Viridiplantae</taxon>
        <taxon>Streptophyta</taxon>
        <taxon>Klebsormidiophyceae</taxon>
        <taxon>Klebsormidiales</taxon>
        <taxon>Klebsormidiaceae</taxon>
        <taxon>Klebsormidium</taxon>
    </lineage>
</organism>
<dbReference type="PANTHER" id="PTHR34199">
    <property type="entry name" value="NUMOD3 MOTIF FAMILY PROTEIN, EXPRESSED"/>
    <property type="match status" value="1"/>
</dbReference>
<dbReference type="Proteomes" id="UP000054558">
    <property type="component" value="Unassembled WGS sequence"/>
</dbReference>
<feature type="compositionally biased region" description="Polar residues" evidence="2">
    <location>
        <begin position="495"/>
        <end position="504"/>
    </location>
</feature>
<dbReference type="EMBL" id="DF237355">
    <property type="protein sequence ID" value="GAQ88170.1"/>
    <property type="molecule type" value="Genomic_DNA"/>
</dbReference>
<feature type="coiled-coil region" evidence="1">
    <location>
        <begin position="282"/>
        <end position="350"/>
    </location>
</feature>
<evidence type="ECO:0000313" key="4">
    <source>
        <dbReference type="EMBL" id="GAQ88170.1"/>
    </source>
</evidence>
<accession>A0A1Y1IB75</accession>
<feature type="domain" description="Nuclease associated modular" evidence="3">
    <location>
        <begin position="255"/>
        <end position="271"/>
    </location>
</feature>
<dbReference type="STRING" id="105231.A0A1Y1IB75"/>
<dbReference type="PANTHER" id="PTHR34199:SF2">
    <property type="entry name" value="NUMOD3 MOTIF FAMILY PROTEIN, EXPRESSED"/>
    <property type="match status" value="1"/>
</dbReference>
<reference evidence="4 5" key="1">
    <citation type="journal article" date="2014" name="Nat. Commun.">
        <title>Klebsormidium flaccidum genome reveals primary factors for plant terrestrial adaptation.</title>
        <authorList>
            <person name="Hori K."/>
            <person name="Maruyama F."/>
            <person name="Fujisawa T."/>
            <person name="Togashi T."/>
            <person name="Yamamoto N."/>
            <person name="Seo M."/>
            <person name="Sato S."/>
            <person name="Yamada T."/>
            <person name="Mori H."/>
            <person name="Tajima N."/>
            <person name="Moriyama T."/>
            <person name="Ikeuchi M."/>
            <person name="Watanabe M."/>
            <person name="Wada H."/>
            <person name="Kobayashi K."/>
            <person name="Saito M."/>
            <person name="Masuda T."/>
            <person name="Sasaki-Sekimoto Y."/>
            <person name="Mashiguchi K."/>
            <person name="Awai K."/>
            <person name="Shimojima M."/>
            <person name="Masuda S."/>
            <person name="Iwai M."/>
            <person name="Nobusawa T."/>
            <person name="Narise T."/>
            <person name="Kondo S."/>
            <person name="Saito H."/>
            <person name="Sato R."/>
            <person name="Murakawa M."/>
            <person name="Ihara Y."/>
            <person name="Oshima-Yamada Y."/>
            <person name="Ohtaka K."/>
            <person name="Satoh M."/>
            <person name="Sonobe K."/>
            <person name="Ishii M."/>
            <person name="Ohtani R."/>
            <person name="Kanamori-Sato M."/>
            <person name="Honoki R."/>
            <person name="Miyazaki D."/>
            <person name="Mochizuki H."/>
            <person name="Umetsu J."/>
            <person name="Higashi K."/>
            <person name="Shibata D."/>
            <person name="Kamiya Y."/>
            <person name="Sato N."/>
            <person name="Nakamura Y."/>
            <person name="Tabata S."/>
            <person name="Ida S."/>
            <person name="Kurokawa K."/>
            <person name="Ohta H."/>
        </authorList>
    </citation>
    <scope>NUCLEOTIDE SEQUENCE [LARGE SCALE GENOMIC DNA]</scope>
    <source>
        <strain evidence="4 5">NIES-2285</strain>
    </source>
</reference>
<proteinExistence type="predicted"/>
<keyword evidence="5" id="KW-1185">Reference proteome</keyword>
<evidence type="ECO:0000256" key="2">
    <source>
        <dbReference type="SAM" id="MobiDB-lite"/>
    </source>
</evidence>
<evidence type="ECO:0000256" key="1">
    <source>
        <dbReference type="SAM" id="Coils"/>
    </source>
</evidence>
<dbReference type="Pfam" id="PF07460">
    <property type="entry name" value="NUMOD3"/>
    <property type="match status" value="1"/>
</dbReference>
<name>A0A1Y1IB75_KLENI</name>
<dbReference type="SMART" id="SM00496">
    <property type="entry name" value="IENR2"/>
    <property type="match status" value="2"/>
</dbReference>
<sequence>MSHSSFRPLRLGYETLALDGTIGQRAKGNRFGGPLRATALNTLETESQTWLTAEEEELQPAMSMAPGEAIQFNGHLDEESTSEENDNSDSKPVRARFKERSVRYVENVPESALQRVRLKAEIHGEVIDEGEVLRRARIALANEGKRAWNKGKHHSEETKQRIRERTMAAMKDPKTLQRLERKHAEGWVSRRHIRQPRTPGLFKEQIERRKTQRLVSHYVLAMWRDANAVAARESKNWWKAYRVRARKPRAKMVTERRPRSAEHRQRISDAIRARWQEKKLKRTETLGNMKALEARRRELAEEARALFREAEAAAAALHAMPKSPAVLAALAETQRVLQEAAKKVEQATVSRVQTRIAFDALGKPTVVAREEEPVVSEPSVGSTGLGADPDVVEKSETEGVSHVALNEGAHVAAGTDGQLAKPQVNGHKVPIAEAMSEKYEPVRLDLRVRDAARPNVTRAEPERNLSAAEPERNPSGALREKGPPPGPFFRKDLPDSNSGPQKAD</sequence>
<feature type="region of interest" description="Disordered" evidence="2">
    <location>
        <begin position="451"/>
        <end position="504"/>
    </location>
</feature>